<evidence type="ECO:0008006" key="5">
    <source>
        <dbReference type="Google" id="ProtNLM"/>
    </source>
</evidence>
<gene>
    <name evidence="3" type="ORF">PCOR1329_LOCUS7454</name>
</gene>
<reference evidence="3" key="1">
    <citation type="submission" date="2023-10" db="EMBL/GenBank/DDBJ databases">
        <authorList>
            <person name="Chen Y."/>
            <person name="Shah S."/>
            <person name="Dougan E. K."/>
            <person name="Thang M."/>
            <person name="Chan C."/>
        </authorList>
    </citation>
    <scope>NUCLEOTIDE SEQUENCE [LARGE SCALE GENOMIC DNA]</scope>
</reference>
<feature type="non-terminal residue" evidence="3">
    <location>
        <position position="455"/>
    </location>
</feature>
<dbReference type="EMBL" id="CAUYUJ010002018">
    <property type="protein sequence ID" value="CAK0798796.1"/>
    <property type="molecule type" value="Genomic_DNA"/>
</dbReference>
<protein>
    <recommendedName>
        <fullName evidence="5">Arginase</fullName>
    </recommendedName>
</protein>
<accession>A0ABN9PZM7</accession>
<feature type="chain" id="PRO_5045240384" description="Arginase" evidence="2">
    <location>
        <begin position="20"/>
        <end position="455"/>
    </location>
</feature>
<keyword evidence="4" id="KW-1185">Reference proteome</keyword>
<dbReference type="SUPFAM" id="SSF52768">
    <property type="entry name" value="Arginase/deacetylase"/>
    <property type="match status" value="1"/>
</dbReference>
<dbReference type="Proteomes" id="UP001189429">
    <property type="component" value="Unassembled WGS sequence"/>
</dbReference>
<evidence type="ECO:0000313" key="4">
    <source>
        <dbReference type="Proteomes" id="UP001189429"/>
    </source>
</evidence>
<dbReference type="Pfam" id="PF12640">
    <property type="entry name" value="UPF0489"/>
    <property type="match status" value="1"/>
</dbReference>
<feature type="non-terminal residue" evidence="3">
    <location>
        <position position="1"/>
    </location>
</feature>
<name>A0ABN9PZM7_9DINO</name>
<dbReference type="InterPro" id="IPR024131">
    <property type="entry name" value="UPF0489"/>
</dbReference>
<feature type="signal peptide" evidence="2">
    <location>
        <begin position="1"/>
        <end position="19"/>
    </location>
</feature>
<feature type="region of interest" description="Disordered" evidence="1">
    <location>
        <begin position="339"/>
        <end position="455"/>
    </location>
</feature>
<keyword evidence="2" id="KW-0732">Signal</keyword>
<dbReference type="InterPro" id="IPR023696">
    <property type="entry name" value="Ureohydrolase_dom_sf"/>
</dbReference>
<feature type="compositionally biased region" description="Low complexity" evidence="1">
    <location>
        <begin position="445"/>
        <end position="455"/>
    </location>
</feature>
<evidence type="ECO:0000256" key="2">
    <source>
        <dbReference type="SAM" id="SignalP"/>
    </source>
</evidence>
<organism evidence="3 4">
    <name type="scientific">Prorocentrum cordatum</name>
    <dbReference type="NCBI Taxonomy" id="2364126"/>
    <lineage>
        <taxon>Eukaryota</taxon>
        <taxon>Sar</taxon>
        <taxon>Alveolata</taxon>
        <taxon>Dinophyceae</taxon>
        <taxon>Prorocentrales</taxon>
        <taxon>Prorocentraceae</taxon>
        <taxon>Prorocentrum</taxon>
    </lineage>
</organism>
<evidence type="ECO:0000256" key="1">
    <source>
        <dbReference type="SAM" id="MobiDB-lite"/>
    </source>
</evidence>
<evidence type="ECO:0000313" key="3">
    <source>
        <dbReference type="EMBL" id="CAK0798796.1"/>
    </source>
</evidence>
<proteinExistence type="predicted"/>
<comment type="caution">
    <text evidence="3">The sequence shown here is derived from an EMBL/GenBank/DDBJ whole genome shotgun (WGS) entry which is preliminary data.</text>
</comment>
<sequence length="455" mass="48224">RSAVPPALLGLLALGRAAGGPEPACAAGAEGRHGPGLARPVLVSNDHGQVLGEWLSLASEASLRGPLAVLHIDAHGDLNIPEAPVPGWAWQLNGSQRQELAGTADLANFQQVAAWAGLVGQVVWIKQGGGVVERSCLELRFDPGSGLFEEDVLEEGTWPEPCSGGGGTGADRYTRYLSVLEVPERALLRSEVAWGIVEQLRAVGPWLLDVDLDFFVWGAAVPGRPPWAEIGPDCHACLRWPETDCAFWRQASGLEDARGSAAPPAPASAEGGGESCAWQAAAAWRQLPQASRGALHGLGWPERLLAAAQTRRERGAEVRVDAAVLGNSSTGCGACWSPWPARRPLSSPSPGRWTPSRAWRTSPCWRRPRWRRSARSGAPGPRPALRTPTAPRPSRSWPRPSTASACPTTPLASRGAARRAPGPLALPTSRGARRGAGGPRRFGRLRLSLRAAPPR</sequence>
<feature type="compositionally biased region" description="Low complexity" evidence="1">
    <location>
        <begin position="375"/>
        <end position="427"/>
    </location>
</feature>